<keyword evidence="3 9" id="KW-0808">Transferase</keyword>
<feature type="transmembrane region" description="Helical" evidence="7">
    <location>
        <begin position="233"/>
        <end position="255"/>
    </location>
</feature>
<evidence type="ECO:0000313" key="9">
    <source>
        <dbReference type="EMBL" id="RGR70692.1"/>
    </source>
</evidence>
<dbReference type="InterPro" id="IPR029044">
    <property type="entry name" value="Nucleotide-diphossugar_trans"/>
</dbReference>
<sequence>MKKISIVVPTYNEEENVKPLSEAIINELSINCNTYDYELIFIDNNSKDNTRSIIRHLCNENPRIKAIFNTKNFGQANSPFYGILSSTGDCTILICADFQDPIDMIHQFVQEWEQGYKIVIGRKTTSKENKVMYTFRSLYYKLLNKFSDFEQIEHFTGFGLYDASFVQTLRELKDPTPFLRGIVAELGPERKEIAYTQQQRRAGKTKNNFFRLYDLAMLSFTSYTTIGLRAATFIGFIFSILSLFVAFLYLVLKLINWYTFPMGQAPILIGVFVFGSLQLFFIGLIGEYIIAMNKRLMNRPLVVEEERINF</sequence>
<evidence type="ECO:0000313" key="10">
    <source>
        <dbReference type="Proteomes" id="UP000284178"/>
    </source>
</evidence>
<comment type="caution">
    <text evidence="9">The sequence shown here is derived from an EMBL/GenBank/DDBJ whole genome shotgun (WGS) entry which is preliminary data.</text>
</comment>
<keyword evidence="2" id="KW-0328">Glycosyltransferase</keyword>
<dbReference type="PANTHER" id="PTHR48090">
    <property type="entry name" value="UNDECAPRENYL-PHOSPHATE 4-DEOXY-4-FORMAMIDO-L-ARABINOSE TRANSFERASE-RELATED"/>
    <property type="match status" value="1"/>
</dbReference>
<dbReference type="SUPFAM" id="SSF53448">
    <property type="entry name" value="Nucleotide-diphospho-sugar transferases"/>
    <property type="match status" value="1"/>
</dbReference>
<accession>A0A412FR70</accession>
<name>A0A412FR70_9FIRM</name>
<evidence type="ECO:0000256" key="7">
    <source>
        <dbReference type="SAM" id="Phobius"/>
    </source>
</evidence>
<dbReference type="GO" id="GO:0005886">
    <property type="term" value="C:plasma membrane"/>
    <property type="evidence" value="ECO:0007669"/>
    <property type="project" value="TreeGrafter"/>
</dbReference>
<evidence type="ECO:0000256" key="3">
    <source>
        <dbReference type="ARBA" id="ARBA00022679"/>
    </source>
</evidence>
<keyword evidence="6 7" id="KW-0472">Membrane</keyword>
<evidence type="ECO:0000256" key="6">
    <source>
        <dbReference type="ARBA" id="ARBA00023136"/>
    </source>
</evidence>
<proteinExistence type="predicted"/>
<protein>
    <submittedName>
        <fullName evidence="9">Glycosyltransferase</fullName>
    </submittedName>
</protein>
<organism evidence="9 10">
    <name type="scientific">Holdemania filiformis</name>
    <dbReference type="NCBI Taxonomy" id="61171"/>
    <lineage>
        <taxon>Bacteria</taxon>
        <taxon>Bacillati</taxon>
        <taxon>Bacillota</taxon>
        <taxon>Erysipelotrichia</taxon>
        <taxon>Erysipelotrichales</taxon>
        <taxon>Erysipelotrichaceae</taxon>
        <taxon>Holdemania</taxon>
    </lineage>
</organism>
<reference evidence="9 10" key="1">
    <citation type="submission" date="2018-08" db="EMBL/GenBank/DDBJ databases">
        <title>A genome reference for cultivated species of the human gut microbiota.</title>
        <authorList>
            <person name="Zou Y."/>
            <person name="Xue W."/>
            <person name="Luo G."/>
        </authorList>
    </citation>
    <scope>NUCLEOTIDE SEQUENCE [LARGE SCALE GENOMIC DNA]</scope>
    <source>
        <strain evidence="9 10">AF24-29</strain>
    </source>
</reference>
<dbReference type="CDD" id="cd04187">
    <property type="entry name" value="DPM1_like_bac"/>
    <property type="match status" value="1"/>
</dbReference>
<evidence type="ECO:0000259" key="8">
    <source>
        <dbReference type="Pfam" id="PF00535"/>
    </source>
</evidence>
<dbReference type="Gene3D" id="3.90.550.10">
    <property type="entry name" value="Spore Coat Polysaccharide Biosynthesis Protein SpsA, Chain A"/>
    <property type="match status" value="1"/>
</dbReference>
<dbReference type="AlphaFoldDB" id="A0A412FR70"/>
<evidence type="ECO:0000256" key="2">
    <source>
        <dbReference type="ARBA" id="ARBA00022676"/>
    </source>
</evidence>
<comment type="subcellular location">
    <subcellularLocation>
        <location evidence="1">Membrane</location>
        <topology evidence="1">Multi-pass membrane protein</topology>
    </subcellularLocation>
</comment>
<dbReference type="GeneID" id="83016502"/>
<keyword evidence="10" id="KW-1185">Reference proteome</keyword>
<dbReference type="Pfam" id="PF00535">
    <property type="entry name" value="Glycos_transf_2"/>
    <property type="match status" value="1"/>
</dbReference>
<evidence type="ECO:0000256" key="4">
    <source>
        <dbReference type="ARBA" id="ARBA00022692"/>
    </source>
</evidence>
<evidence type="ECO:0000256" key="1">
    <source>
        <dbReference type="ARBA" id="ARBA00004141"/>
    </source>
</evidence>
<evidence type="ECO:0000256" key="5">
    <source>
        <dbReference type="ARBA" id="ARBA00022989"/>
    </source>
</evidence>
<keyword evidence="5 7" id="KW-1133">Transmembrane helix</keyword>
<dbReference type="Proteomes" id="UP000284178">
    <property type="component" value="Unassembled WGS sequence"/>
</dbReference>
<feature type="domain" description="Glycosyltransferase 2-like" evidence="8">
    <location>
        <begin position="5"/>
        <end position="157"/>
    </location>
</feature>
<keyword evidence="4 7" id="KW-0812">Transmembrane</keyword>
<dbReference type="InterPro" id="IPR050256">
    <property type="entry name" value="Glycosyltransferase_2"/>
</dbReference>
<dbReference type="PANTHER" id="PTHR48090:SF1">
    <property type="entry name" value="PROPHAGE BACTOPRENOL GLUCOSYL TRANSFERASE HOMOLOG"/>
    <property type="match status" value="1"/>
</dbReference>
<dbReference type="GO" id="GO:0016757">
    <property type="term" value="F:glycosyltransferase activity"/>
    <property type="evidence" value="ECO:0007669"/>
    <property type="project" value="UniProtKB-KW"/>
</dbReference>
<dbReference type="EMBL" id="QRUP01000020">
    <property type="protein sequence ID" value="RGR70692.1"/>
    <property type="molecule type" value="Genomic_DNA"/>
</dbReference>
<dbReference type="InterPro" id="IPR001173">
    <property type="entry name" value="Glyco_trans_2-like"/>
</dbReference>
<dbReference type="RefSeq" id="WP_117895753.1">
    <property type="nucleotide sequence ID" value="NZ_CABJCV010000020.1"/>
</dbReference>
<gene>
    <name evidence="9" type="ORF">DWY25_13960</name>
</gene>
<feature type="transmembrane region" description="Helical" evidence="7">
    <location>
        <begin position="267"/>
        <end position="290"/>
    </location>
</feature>